<protein>
    <submittedName>
        <fullName evidence="1">Uncharacterized protein</fullName>
    </submittedName>
</protein>
<evidence type="ECO:0000313" key="1">
    <source>
        <dbReference type="EMBL" id="CAE0525962.1"/>
    </source>
</evidence>
<gene>
    <name evidence="1" type="ORF">SACU0126_LOCUS3834</name>
</gene>
<reference evidence="1" key="1">
    <citation type="submission" date="2021-01" db="EMBL/GenBank/DDBJ databases">
        <authorList>
            <person name="Corre E."/>
            <person name="Pelletier E."/>
            <person name="Niang G."/>
            <person name="Scheremetjew M."/>
            <person name="Finn R."/>
            <person name="Kale V."/>
            <person name="Holt S."/>
            <person name="Cochrane G."/>
            <person name="Meng A."/>
            <person name="Brown T."/>
            <person name="Cohen L."/>
        </authorList>
    </citation>
    <scope>NUCLEOTIDE SEQUENCE</scope>
    <source>
        <strain evidence="1">SPMC142</strain>
    </source>
</reference>
<organism evidence="1">
    <name type="scientific">Strombidinopsis acuminata</name>
    <dbReference type="NCBI Taxonomy" id="141414"/>
    <lineage>
        <taxon>Eukaryota</taxon>
        <taxon>Sar</taxon>
        <taxon>Alveolata</taxon>
        <taxon>Ciliophora</taxon>
        <taxon>Intramacronucleata</taxon>
        <taxon>Spirotrichea</taxon>
        <taxon>Choreotrichia</taxon>
        <taxon>Choreotrichida</taxon>
        <taxon>Strombidinopsidae</taxon>
        <taxon>Strombidinopsis</taxon>
    </lineage>
</organism>
<proteinExistence type="predicted"/>
<dbReference type="AlphaFoldDB" id="A0A7S3RIW7"/>
<accession>A0A7S3RIW7</accession>
<sequence>MCQNDHSVGELGIHAELASTLECQRNYVGGPLVEAHAFSICMLTLIIRGIPVPVFCVHAFAQIPLVQPLLVTHPFSLKHKIVLRRRPSTLEWRVTVQHVRQCTYELPMLLLLWGRPGLTPPLVSQLEP</sequence>
<dbReference type="EMBL" id="HBIQ01011898">
    <property type="protein sequence ID" value="CAE0525962.1"/>
    <property type="molecule type" value="Transcribed_RNA"/>
</dbReference>
<name>A0A7S3RIW7_9SPIT</name>